<evidence type="ECO:0000256" key="5">
    <source>
        <dbReference type="ARBA" id="ARBA00023014"/>
    </source>
</evidence>
<evidence type="ECO:0000256" key="4">
    <source>
        <dbReference type="ARBA" id="ARBA00023004"/>
    </source>
</evidence>
<comment type="caution">
    <text evidence="7">The sequence shown here is derived from an EMBL/GenBank/DDBJ whole genome shotgun (WGS) entry which is preliminary data.</text>
</comment>
<dbReference type="Proteomes" id="UP000596827">
    <property type="component" value="Unassembled WGS sequence"/>
</dbReference>
<dbReference type="InterPro" id="IPR050584">
    <property type="entry name" value="Cholesterol_7-desaturase"/>
</dbReference>
<dbReference type="Pfam" id="PF19301">
    <property type="entry name" value="LigXa_C"/>
    <property type="match status" value="1"/>
</dbReference>
<dbReference type="AlphaFoldDB" id="A0A923S5J3"/>
<dbReference type="PANTHER" id="PTHR21266:SF59">
    <property type="entry name" value="BLR4922 PROTEIN"/>
    <property type="match status" value="1"/>
</dbReference>
<dbReference type="Gene3D" id="3.90.380.10">
    <property type="entry name" value="Naphthalene 1,2-dioxygenase Alpha Subunit, Chain A, domain 1"/>
    <property type="match status" value="1"/>
</dbReference>
<accession>A0A923S5J3</accession>
<dbReference type="Gene3D" id="2.102.10.10">
    <property type="entry name" value="Rieske [2Fe-2S] iron-sulphur domain"/>
    <property type="match status" value="1"/>
</dbReference>
<evidence type="ECO:0000256" key="1">
    <source>
        <dbReference type="ARBA" id="ARBA00022714"/>
    </source>
</evidence>
<evidence type="ECO:0000313" key="8">
    <source>
        <dbReference type="Proteomes" id="UP000596827"/>
    </source>
</evidence>
<evidence type="ECO:0000256" key="3">
    <source>
        <dbReference type="ARBA" id="ARBA00023002"/>
    </source>
</evidence>
<sequence>MLSREDNETLTRTGPGTAMGQLFRSYWIPVLLSEELPERDGPQVRVRILGEDLLAFRDSEGRIGLVEPRCPHRGADLYFGRNEEGGVRCAYHGWKFDVTGQCLDMPTVPPETAQTMCAKARIRAYPTREWGGMVWAYMAELAGGAEPPPLPQMEFALVPGEHRYVSKKLQECNWAQAAEGGIDTAHFSFLHMPVARSEAEFAERALRAVRGYNARTMSQDHVRWMREDPRPRYQVKRHAAGLVLGASRQADPGEHYWRIAQYLMPCHGYTPSATEGQTYHGQSWVPIDDHSCWIFCYSWNPERPLTEQERSSYVTGGAVYPARDANYVPVRNRGNEYLMDRRMQKLENFTGIEGVSEQDAAIQDSQGRIADRTRELLGPTDVAVVHFRRLMLQSAAGVAKGESPPGRDDPAAYLVRGGGTIAPVGEAFDDVMRRRFGDEMGRVVPKDMVSA</sequence>
<organism evidence="7 8">
    <name type="scientific">Ramlibacter albus</name>
    <dbReference type="NCBI Taxonomy" id="2079448"/>
    <lineage>
        <taxon>Bacteria</taxon>
        <taxon>Pseudomonadati</taxon>
        <taxon>Pseudomonadota</taxon>
        <taxon>Betaproteobacteria</taxon>
        <taxon>Burkholderiales</taxon>
        <taxon>Comamonadaceae</taxon>
        <taxon>Ramlibacter</taxon>
    </lineage>
</organism>
<keyword evidence="3" id="KW-0560">Oxidoreductase</keyword>
<gene>
    <name evidence="7" type="ORF">H8R02_26550</name>
</gene>
<dbReference type="InterPro" id="IPR045623">
    <property type="entry name" value="LigXa_C"/>
</dbReference>
<dbReference type="SUPFAM" id="SSF50022">
    <property type="entry name" value="ISP domain"/>
    <property type="match status" value="1"/>
</dbReference>
<keyword evidence="2" id="KW-0479">Metal-binding</keyword>
<keyword evidence="1" id="KW-0001">2Fe-2S</keyword>
<dbReference type="InterPro" id="IPR015881">
    <property type="entry name" value="ARHD_Rieske_2Fe_2S"/>
</dbReference>
<dbReference type="InterPro" id="IPR017941">
    <property type="entry name" value="Rieske_2Fe-2S"/>
</dbReference>
<dbReference type="RefSeq" id="WP_187084540.1">
    <property type="nucleotide sequence ID" value="NZ_JACORU010000014.1"/>
</dbReference>
<dbReference type="EMBL" id="JACORU010000014">
    <property type="protein sequence ID" value="MBC5768053.1"/>
    <property type="molecule type" value="Genomic_DNA"/>
</dbReference>
<dbReference type="InterPro" id="IPR036922">
    <property type="entry name" value="Rieske_2Fe-2S_sf"/>
</dbReference>
<protein>
    <submittedName>
        <fullName evidence="7">Rieske 2Fe-2S domain-containing protein</fullName>
    </submittedName>
</protein>
<dbReference type="PROSITE" id="PS51296">
    <property type="entry name" value="RIESKE"/>
    <property type="match status" value="1"/>
</dbReference>
<dbReference type="PANTHER" id="PTHR21266">
    <property type="entry name" value="IRON-SULFUR DOMAIN CONTAINING PROTEIN"/>
    <property type="match status" value="1"/>
</dbReference>
<dbReference type="GO" id="GO:0051537">
    <property type="term" value="F:2 iron, 2 sulfur cluster binding"/>
    <property type="evidence" value="ECO:0007669"/>
    <property type="project" value="UniProtKB-KW"/>
</dbReference>
<keyword evidence="4" id="KW-0408">Iron</keyword>
<reference evidence="7" key="1">
    <citation type="submission" date="2020-08" db="EMBL/GenBank/DDBJ databases">
        <title>Ramlibacter sp. GTP1 16S ribosomal RNA gene genome sequencing and assembly.</title>
        <authorList>
            <person name="Kang M."/>
        </authorList>
    </citation>
    <scope>NUCLEOTIDE SEQUENCE</scope>
    <source>
        <strain evidence="7">GTP1</strain>
    </source>
</reference>
<dbReference type="GO" id="GO:0005506">
    <property type="term" value="F:iron ion binding"/>
    <property type="evidence" value="ECO:0007669"/>
    <property type="project" value="InterPro"/>
</dbReference>
<proteinExistence type="predicted"/>
<dbReference type="SUPFAM" id="SSF55961">
    <property type="entry name" value="Bet v1-like"/>
    <property type="match status" value="1"/>
</dbReference>
<keyword evidence="8" id="KW-1185">Reference proteome</keyword>
<keyword evidence="5" id="KW-0411">Iron-sulfur</keyword>
<dbReference type="Pfam" id="PF00355">
    <property type="entry name" value="Rieske"/>
    <property type="match status" value="1"/>
</dbReference>
<evidence type="ECO:0000313" key="7">
    <source>
        <dbReference type="EMBL" id="MBC5768053.1"/>
    </source>
</evidence>
<evidence type="ECO:0000256" key="2">
    <source>
        <dbReference type="ARBA" id="ARBA00022723"/>
    </source>
</evidence>
<dbReference type="GO" id="GO:0016491">
    <property type="term" value="F:oxidoreductase activity"/>
    <property type="evidence" value="ECO:0007669"/>
    <property type="project" value="UniProtKB-KW"/>
</dbReference>
<name>A0A923S5J3_9BURK</name>
<evidence type="ECO:0000259" key="6">
    <source>
        <dbReference type="PROSITE" id="PS51296"/>
    </source>
</evidence>
<dbReference type="CDD" id="cd03479">
    <property type="entry name" value="Rieske_RO_Alpha_PhDO_like"/>
    <property type="match status" value="1"/>
</dbReference>
<feature type="domain" description="Rieske" evidence="6">
    <location>
        <begin position="27"/>
        <end position="136"/>
    </location>
</feature>
<dbReference type="PROSITE" id="PS00570">
    <property type="entry name" value="RING_HYDROXYL_ALPHA"/>
    <property type="match status" value="1"/>
</dbReference>